<feature type="domain" description="DUF7708" evidence="2">
    <location>
        <begin position="242"/>
        <end position="384"/>
    </location>
</feature>
<keyword evidence="4" id="KW-1185">Reference proteome</keyword>
<proteinExistence type="predicted"/>
<evidence type="ECO:0000313" key="4">
    <source>
        <dbReference type="Proteomes" id="UP001610432"/>
    </source>
</evidence>
<accession>A0ABR4LGB2</accession>
<name>A0ABR4LGB2_9EURO</name>
<feature type="region of interest" description="Disordered" evidence="1">
    <location>
        <begin position="460"/>
        <end position="545"/>
    </location>
</feature>
<dbReference type="RefSeq" id="XP_070881401.1">
    <property type="nucleotide sequence ID" value="XM_071026913.1"/>
</dbReference>
<dbReference type="InterPro" id="IPR056125">
    <property type="entry name" value="DUF7708"/>
</dbReference>
<reference evidence="3 4" key="1">
    <citation type="submission" date="2024-07" db="EMBL/GenBank/DDBJ databases">
        <title>Section-level genome sequencing and comparative genomics of Aspergillus sections Usti and Cavernicolus.</title>
        <authorList>
            <consortium name="Lawrence Berkeley National Laboratory"/>
            <person name="Nybo J.L."/>
            <person name="Vesth T.C."/>
            <person name="Theobald S."/>
            <person name="Frisvad J.C."/>
            <person name="Larsen T.O."/>
            <person name="Kjaerboelling I."/>
            <person name="Rothschild-Mancinelli K."/>
            <person name="Lyhne E.K."/>
            <person name="Kogle M.E."/>
            <person name="Barry K."/>
            <person name="Clum A."/>
            <person name="Na H."/>
            <person name="Ledsgaard L."/>
            <person name="Lin J."/>
            <person name="Lipzen A."/>
            <person name="Kuo A."/>
            <person name="Riley R."/>
            <person name="Mondo S."/>
            <person name="Labutti K."/>
            <person name="Haridas S."/>
            <person name="Pangalinan J."/>
            <person name="Salamov A.A."/>
            <person name="Simmons B.A."/>
            <person name="Magnuson J.K."/>
            <person name="Chen J."/>
            <person name="Drula E."/>
            <person name="Henrissat B."/>
            <person name="Wiebenga A."/>
            <person name="Lubbers R.J."/>
            <person name="Gomes A.C."/>
            <person name="Macurrencykelacurrency M.R."/>
            <person name="Stajich J."/>
            <person name="Grigoriev I.V."/>
            <person name="Mortensen U.H."/>
            <person name="De Vries R.P."/>
            <person name="Baker S.E."/>
            <person name="Andersen M.R."/>
        </authorList>
    </citation>
    <scope>NUCLEOTIDE SEQUENCE [LARGE SCALE GENOMIC DNA]</scope>
    <source>
        <strain evidence="3 4">CBS 449.75</strain>
    </source>
</reference>
<feature type="compositionally biased region" description="Basic residues" evidence="1">
    <location>
        <begin position="477"/>
        <end position="509"/>
    </location>
</feature>
<evidence type="ECO:0000313" key="3">
    <source>
        <dbReference type="EMBL" id="KAL2862422.1"/>
    </source>
</evidence>
<sequence length="545" mass="61561">MSDLLYKPCPSIVTSVLAISSSLHTAVSRSTLLSLSLKERVVLLRALSTRIAPSFHPSETPQLEEVHHLRGYPHVCLKPIDPEPIDWLPLKGSPTPALRLPHPRQGMQSPDTADLDLIAHVDHDASYTLVESVPVLCDCCEEPLTLSMASLATMKQSVPGTLQLPGQALVHQHAGMVEVNRNEAMVTAYQKAISHYRTSLADDDFHKVTQNTTFADVVAELIACKNAQQTGTRKAGKAQQHLDALLQRIHHYTGVIDAATQGNMGMVALVWGSIRFLVQVTSSYLSMQVKLTEMLSEIGDNLGRVELFRNLYPSEHMRCTVTVLYAEIVDALRSMISFWQKRRLDQRIFHAFWNPFEVEYQGTLERIRYLVDHVDRTANASHMAVTKTQNEDILLAVQGMQARLDEHQHVLDTIRTNRPRAQILPTAPQVSRLQYLPARPGRAPPLPPRPSILRQLQLRRQKPRVPTMVDIPGIPRPRPRRRPRKRQDRRLRLHLHTAPHPRRRQRPRHLPQLLRDLELHTPPAPPRPSLGAPRAATGRAPPQHE</sequence>
<protein>
    <recommendedName>
        <fullName evidence="2">DUF7708 domain-containing protein</fullName>
    </recommendedName>
</protein>
<feature type="compositionally biased region" description="Low complexity" evidence="1">
    <location>
        <begin position="529"/>
        <end position="545"/>
    </location>
</feature>
<dbReference type="GeneID" id="98141985"/>
<gene>
    <name evidence="3" type="ORF">BJX67DRAFT_297566</name>
</gene>
<dbReference type="EMBL" id="JBFXLQ010000068">
    <property type="protein sequence ID" value="KAL2862422.1"/>
    <property type="molecule type" value="Genomic_DNA"/>
</dbReference>
<dbReference type="Proteomes" id="UP001610432">
    <property type="component" value="Unassembled WGS sequence"/>
</dbReference>
<comment type="caution">
    <text evidence="3">The sequence shown here is derived from an EMBL/GenBank/DDBJ whole genome shotgun (WGS) entry which is preliminary data.</text>
</comment>
<evidence type="ECO:0000259" key="2">
    <source>
        <dbReference type="Pfam" id="PF24809"/>
    </source>
</evidence>
<dbReference type="Pfam" id="PF24809">
    <property type="entry name" value="DUF7708"/>
    <property type="match status" value="1"/>
</dbReference>
<organism evidence="3 4">
    <name type="scientific">Aspergillus lucknowensis</name>
    <dbReference type="NCBI Taxonomy" id="176173"/>
    <lineage>
        <taxon>Eukaryota</taxon>
        <taxon>Fungi</taxon>
        <taxon>Dikarya</taxon>
        <taxon>Ascomycota</taxon>
        <taxon>Pezizomycotina</taxon>
        <taxon>Eurotiomycetes</taxon>
        <taxon>Eurotiomycetidae</taxon>
        <taxon>Eurotiales</taxon>
        <taxon>Aspergillaceae</taxon>
        <taxon>Aspergillus</taxon>
        <taxon>Aspergillus subgen. Nidulantes</taxon>
    </lineage>
</organism>
<evidence type="ECO:0000256" key="1">
    <source>
        <dbReference type="SAM" id="MobiDB-lite"/>
    </source>
</evidence>